<feature type="chain" id="PRO_5013896693" evidence="2">
    <location>
        <begin position="23"/>
        <end position="293"/>
    </location>
</feature>
<dbReference type="PROSITE" id="PS00514">
    <property type="entry name" value="FIBRINOGEN_C_1"/>
    <property type="match status" value="1"/>
</dbReference>
<dbReference type="EMBL" id="MRZV01000359">
    <property type="protein sequence ID" value="PIK51724.1"/>
    <property type="molecule type" value="Genomic_DNA"/>
</dbReference>
<dbReference type="PANTHER" id="PTHR19143:SF458">
    <property type="entry name" value="FIBRINOGEN C-TERMINAL DOMAIN-CONTAINING PROTEIN-RELATED"/>
    <property type="match status" value="1"/>
</dbReference>
<dbReference type="OrthoDB" id="7735550at2759"/>
<dbReference type="Gene3D" id="3.90.215.10">
    <property type="entry name" value="Gamma Fibrinogen, chain A, domain 1"/>
    <property type="match status" value="1"/>
</dbReference>
<evidence type="ECO:0000259" key="3">
    <source>
        <dbReference type="PROSITE" id="PS51406"/>
    </source>
</evidence>
<dbReference type="InterPro" id="IPR014716">
    <property type="entry name" value="Fibrinogen_a/b/g_C_1"/>
</dbReference>
<dbReference type="Proteomes" id="UP000230750">
    <property type="component" value="Unassembled WGS sequence"/>
</dbReference>
<dbReference type="InterPro" id="IPR036056">
    <property type="entry name" value="Fibrinogen-like_C"/>
</dbReference>
<dbReference type="FunFam" id="3.90.215.10:FF:000001">
    <property type="entry name" value="Tenascin isoform 1"/>
    <property type="match status" value="1"/>
</dbReference>
<keyword evidence="2" id="KW-0732">Signal</keyword>
<dbReference type="InterPro" id="IPR002181">
    <property type="entry name" value="Fibrinogen_a/b/g_C_dom"/>
</dbReference>
<evidence type="ECO:0000313" key="4">
    <source>
        <dbReference type="EMBL" id="PIK51724.1"/>
    </source>
</evidence>
<dbReference type="SMART" id="SM00186">
    <property type="entry name" value="FBG"/>
    <property type="match status" value="1"/>
</dbReference>
<dbReference type="NCBIfam" id="NF040941">
    <property type="entry name" value="GGGWT_bact"/>
    <property type="match status" value="1"/>
</dbReference>
<dbReference type="SUPFAM" id="SSF56496">
    <property type="entry name" value="Fibrinogen C-terminal domain-like"/>
    <property type="match status" value="1"/>
</dbReference>
<gene>
    <name evidence="4" type="ORF">BSL78_11397</name>
</gene>
<evidence type="ECO:0000256" key="1">
    <source>
        <dbReference type="ARBA" id="ARBA00023157"/>
    </source>
</evidence>
<feature type="signal peptide" evidence="2">
    <location>
        <begin position="1"/>
        <end position="22"/>
    </location>
</feature>
<keyword evidence="1" id="KW-1015">Disulfide bond</keyword>
<dbReference type="STRING" id="307972.A0A2G8KUP0"/>
<keyword evidence="5" id="KW-1185">Reference proteome</keyword>
<organism evidence="4 5">
    <name type="scientific">Stichopus japonicus</name>
    <name type="common">Sea cucumber</name>
    <dbReference type="NCBI Taxonomy" id="307972"/>
    <lineage>
        <taxon>Eukaryota</taxon>
        <taxon>Metazoa</taxon>
        <taxon>Echinodermata</taxon>
        <taxon>Eleutherozoa</taxon>
        <taxon>Echinozoa</taxon>
        <taxon>Holothuroidea</taxon>
        <taxon>Aspidochirotacea</taxon>
        <taxon>Aspidochirotida</taxon>
        <taxon>Stichopodidae</taxon>
        <taxon>Apostichopus</taxon>
    </lineage>
</organism>
<evidence type="ECO:0000256" key="2">
    <source>
        <dbReference type="SAM" id="SignalP"/>
    </source>
</evidence>
<sequence length="293" mass="33142">MSQFVMHLLALILVSIATDGYAQGSPEGGCQVANPYVQSITISDAQVQFQELLGKIQRLAGKMNIPFEVSSQSTYPVDCDGVGRKGSGVYLIRPAECVDPIRVYCDMDTDGGGWLVIQRREDSSINFHRGWLDYQTGFGSKFSEYWIGNDNLFWLTTQKKYELRVDLEDFHGERKFAVYYKFRVGDSATRYQLQIGDYDSDFSTAGDSLSYHNRSPFTTPDFDNDQATSGNCATHFKSGWWFANCYHANLNGVYRTDGEESNPLGIVWYDWKGLNISLKATEMKIRPSTISIF</sequence>
<comment type="caution">
    <text evidence="4">The sequence shown here is derived from an EMBL/GenBank/DDBJ whole genome shotgun (WGS) entry which is preliminary data.</text>
</comment>
<name>A0A2G8KUP0_STIJA</name>
<dbReference type="GO" id="GO:0005615">
    <property type="term" value="C:extracellular space"/>
    <property type="evidence" value="ECO:0007669"/>
    <property type="project" value="TreeGrafter"/>
</dbReference>
<dbReference type="InterPro" id="IPR020837">
    <property type="entry name" value="Fibrinogen_CS"/>
</dbReference>
<dbReference type="AlphaFoldDB" id="A0A2G8KUP0"/>
<dbReference type="Pfam" id="PF00147">
    <property type="entry name" value="Fibrinogen_C"/>
    <property type="match status" value="1"/>
</dbReference>
<proteinExistence type="predicted"/>
<protein>
    <submittedName>
        <fullName evidence="4">Putative ficolin-1-like</fullName>
    </submittedName>
</protein>
<dbReference type="CDD" id="cd00087">
    <property type="entry name" value="FReD"/>
    <property type="match status" value="1"/>
</dbReference>
<reference evidence="4 5" key="1">
    <citation type="journal article" date="2017" name="PLoS Biol.">
        <title>The sea cucumber genome provides insights into morphological evolution and visceral regeneration.</title>
        <authorList>
            <person name="Zhang X."/>
            <person name="Sun L."/>
            <person name="Yuan J."/>
            <person name="Sun Y."/>
            <person name="Gao Y."/>
            <person name="Zhang L."/>
            <person name="Li S."/>
            <person name="Dai H."/>
            <person name="Hamel J.F."/>
            <person name="Liu C."/>
            <person name="Yu Y."/>
            <person name="Liu S."/>
            <person name="Lin W."/>
            <person name="Guo K."/>
            <person name="Jin S."/>
            <person name="Xu P."/>
            <person name="Storey K.B."/>
            <person name="Huan P."/>
            <person name="Zhang T."/>
            <person name="Zhou Y."/>
            <person name="Zhang J."/>
            <person name="Lin C."/>
            <person name="Li X."/>
            <person name="Xing L."/>
            <person name="Huo D."/>
            <person name="Sun M."/>
            <person name="Wang L."/>
            <person name="Mercier A."/>
            <person name="Li F."/>
            <person name="Yang H."/>
            <person name="Xiang J."/>
        </authorList>
    </citation>
    <scope>NUCLEOTIDE SEQUENCE [LARGE SCALE GENOMIC DNA]</scope>
    <source>
        <strain evidence="4">Shaxun</strain>
        <tissue evidence="4">Muscle</tissue>
    </source>
</reference>
<dbReference type="PANTHER" id="PTHR19143">
    <property type="entry name" value="FIBRINOGEN/TENASCIN/ANGIOPOEITIN"/>
    <property type="match status" value="1"/>
</dbReference>
<feature type="domain" description="Fibrinogen C-terminal" evidence="3">
    <location>
        <begin position="70"/>
        <end position="289"/>
    </location>
</feature>
<dbReference type="PROSITE" id="PS51406">
    <property type="entry name" value="FIBRINOGEN_C_2"/>
    <property type="match status" value="1"/>
</dbReference>
<accession>A0A2G8KUP0</accession>
<dbReference type="InterPro" id="IPR050373">
    <property type="entry name" value="Fibrinogen_C-term_domain"/>
</dbReference>
<evidence type="ECO:0000313" key="5">
    <source>
        <dbReference type="Proteomes" id="UP000230750"/>
    </source>
</evidence>